<gene>
    <name evidence="3" type="ORF">BDP55DRAFT_678388</name>
    <name evidence="2" type="ORF">BDP55DRAFT_686032</name>
</gene>
<comment type="caution">
    <text evidence="3">The sequence shown here is derived from an EMBL/GenBank/DDBJ whole genome shotgun (WGS) entry which is preliminary data.</text>
</comment>
<sequence>MACALALGGCSLFYFLFLLQWHLLVCGSDLSHTQGTALPRRRWNVLNQFIQVSEAARRHLGHNGRTCLSILELHLASVQLIPPSNMHAQ</sequence>
<dbReference type="EMBL" id="JAHMHR010000095">
    <property type="protein sequence ID" value="KAK1657367.1"/>
    <property type="molecule type" value="Genomic_DNA"/>
</dbReference>
<organism evidence="3 4">
    <name type="scientific">Colletotrichum godetiae</name>
    <dbReference type="NCBI Taxonomy" id="1209918"/>
    <lineage>
        <taxon>Eukaryota</taxon>
        <taxon>Fungi</taxon>
        <taxon>Dikarya</taxon>
        <taxon>Ascomycota</taxon>
        <taxon>Pezizomycotina</taxon>
        <taxon>Sordariomycetes</taxon>
        <taxon>Hypocreomycetidae</taxon>
        <taxon>Glomerellales</taxon>
        <taxon>Glomerellaceae</taxon>
        <taxon>Colletotrichum</taxon>
        <taxon>Colletotrichum acutatum species complex</taxon>
    </lineage>
</organism>
<dbReference type="AlphaFoldDB" id="A0AAJ0ADL8"/>
<evidence type="ECO:0000313" key="2">
    <source>
        <dbReference type="EMBL" id="KAK1657367.1"/>
    </source>
</evidence>
<proteinExistence type="predicted"/>
<keyword evidence="1" id="KW-0732">Signal</keyword>
<dbReference type="RefSeq" id="XP_060424531.1">
    <property type="nucleotide sequence ID" value="XM_060575987.1"/>
</dbReference>
<feature type="signal peptide" evidence="1">
    <location>
        <begin position="1"/>
        <end position="27"/>
    </location>
</feature>
<reference evidence="3" key="1">
    <citation type="submission" date="2021-06" db="EMBL/GenBank/DDBJ databases">
        <title>Comparative genomics, transcriptomics and evolutionary studies reveal genomic signatures of adaptation to plant cell wall in hemibiotrophic fungi.</title>
        <authorList>
            <consortium name="DOE Joint Genome Institute"/>
            <person name="Baroncelli R."/>
            <person name="Diaz J.F."/>
            <person name="Benocci T."/>
            <person name="Peng M."/>
            <person name="Battaglia E."/>
            <person name="Haridas S."/>
            <person name="Andreopoulos W."/>
            <person name="Labutti K."/>
            <person name="Pangilinan J."/>
            <person name="Floch G.L."/>
            <person name="Makela M.R."/>
            <person name="Henrissat B."/>
            <person name="Grigoriev I.V."/>
            <person name="Crouch J.A."/>
            <person name="De Vries R.P."/>
            <person name="Sukno S.A."/>
            <person name="Thon M.R."/>
        </authorList>
    </citation>
    <scope>NUCLEOTIDE SEQUENCE</scope>
    <source>
        <strain evidence="3">CBS 193.32</strain>
    </source>
</reference>
<dbReference type="Proteomes" id="UP001224890">
    <property type="component" value="Unassembled WGS sequence"/>
</dbReference>
<evidence type="ECO:0000256" key="1">
    <source>
        <dbReference type="SAM" id="SignalP"/>
    </source>
</evidence>
<evidence type="ECO:0008006" key="5">
    <source>
        <dbReference type="Google" id="ProtNLM"/>
    </source>
</evidence>
<name>A0AAJ0ADL8_9PEZI</name>
<keyword evidence="4" id="KW-1185">Reference proteome</keyword>
<evidence type="ECO:0000313" key="4">
    <source>
        <dbReference type="Proteomes" id="UP001224890"/>
    </source>
</evidence>
<protein>
    <recommendedName>
        <fullName evidence="5">Secreted protein</fullName>
    </recommendedName>
</protein>
<dbReference type="GeneID" id="85460513"/>
<feature type="chain" id="PRO_5042790177" description="Secreted protein" evidence="1">
    <location>
        <begin position="28"/>
        <end position="89"/>
    </location>
</feature>
<accession>A0AAJ0ADL8</accession>
<dbReference type="EMBL" id="JAHMHR010000056">
    <property type="protein sequence ID" value="KAK1659767.1"/>
    <property type="molecule type" value="Genomic_DNA"/>
</dbReference>
<evidence type="ECO:0000313" key="3">
    <source>
        <dbReference type="EMBL" id="KAK1659767.1"/>
    </source>
</evidence>